<proteinExistence type="inferred from homology"/>
<keyword evidence="5 7" id="KW-1133">Transmembrane helix</keyword>
<dbReference type="GO" id="GO:0016413">
    <property type="term" value="F:O-acetyltransferase activity"/>
    <property type="evidence" value="ECO:0007669"/>
    <property type="project" value="InterPro"/>
</dbReference>
<comment type="similarity">
    <text evidence="2">Belongs to the PC-esterase family. TBL subfamily.</text>
</comment>
<dbReference type="PANTHER" id="PTHR32285">
    <property type="entry name" value="PROTEIN TRICHOME BIREFRINGENCE-LIKE 9-RELATED"/>
    <property type="match status" value="1"/>
</dbReference>
<dbReference type="OrthoDB" id="630188at2759"/>
<dbReference type="GO" id="GO:0005794">
    <property type="term" value="C:Golgi apparatus"/>
    <property type="evidence" value="ECO:0007669"/>
    <property type="project" value="TreeGrafter"/>
</dbReference>
<evidence type="ECO:0008006" key="12">
    <source>
        <dbReference type="Google" id="ProtNLM"/>
    </source>
</evidence>
<keyword evidence="4" id="KW-0735">Signal-anchor</keyword>
<evidence type="ECO:0000256" key="1">
    <source>
        <dbReference type="ARBA" id="ARBA00004167"/>
    </source>
</evidence>
<dbReference type="Pfam" id="PF13839">
    <property type="entry name" value="PC-Esterase"/>
    <property type="match status" value="1"/>
</dbReference>
<comment type="subcellular location">
    <subcellularLocation>
        <location evidence="1">Membrane</location>
        <topology evidence="1">Single-pass membrane protein</topology>
    </subcellularLocation>
</comment>
<dbReference type="InterPro" id="IPR025846">
    <property type="entry name" value="TBL_N"/>
</dbReference>
<evidence type="ECO:0000256" key="2">
    <source>
        <dbReference type="ARBA" id="ARBA00007727"/>
    </source>
</evidence>
<dbReference type="AlphaFoldDB" id="A0A9Q0GIJ7"/>
<evidence type="ECO:0000256" key="7">
    <source>
        <dbReference type="SAM" id="Phobius"/>
    </source>
</evidence>
<evidence type="ECO:0000313" key="10">
    <source>
        <dbReference type="EMBL" id="KAJ4850208.1"/>
    </source>
</evidence>
<sequence length="594" mass="66299">MDPKKLALPEQLLSPKRKVASGFGLWIGVTILVLSVSLLASSLHGRLVSPLFQEFNNVGGVNSSSLVSWPFSFSSTFSSNSTTHGVNSSSVVDSMPKGSQAVGEEGVLENTQLGNFTEEHVNGSLSVGGAKHGNVSNSSGDGAVLGMTHLGNISEVLSKGSLPEQGKVGGKSSIYPKGDVNAKIVSNEGKSVENTSVVIGKVIGTNDVGNVSLKAESGWSSDGGDRVDGFGSSGSLEKCDIFDGRWVRDDSKPYYPAGSCPHLDRDFNCHSNGRPDDGFVKWKWQPNGCDIPSMNATDFLERLRGKKLVFVGDSLNRNMWESLVCMLRHSIRNKKRVYEISGRREFKKKGFYAFRFEASFLLTMDYDCTVDFVGSPFLVRESSFKRGNATLETLRLDLMDKTTSMYHDADILVFNTGHWWTHEKTSRGEDYYQEGNHVYPRLKVLEAYKRALVTWARWIDRNIDSKKTQVFFRGYSVTHFRGGQWNSGGQCHKETEPIFNSRFLAKYPSKMRVWEHVLESMKTPVVYLNISRLTDYRKDGHPSIYRMEYKTAEERVAAERSQDCSHWCLPGVPDTWNELLYASLLKAGKGSWRI</sequence>
<dbReference type="PANTHER" id="PTHR32285:SF208">
    <property type="entry name" value="PROTEIN TRICHOME BIREFRINGENCE-LIKE 2"/>
    <property type="match status" value="1"/>
</dbReference>
<gene>
    <name evidence="10" type="ORF">Tsubulata_019238</name>
</gene>
<dbReference type="InterPro" id="IPR026057">
    <property type="entry name" value="TBL_C"/>
</dbReference>
<evidence type="ECO:0000259" key="9">
    <source>
        <dbReference type="Pfam" id="PF14416"/>
    </source>
</evidence>
<dbReference type="InterPro" id="IPR029962">
    <property type="entry name" value="TBL"/>
</dbReference>
<dbReference type="EMBL" id="JAKUCV010000405">
    <property type="protein sequence ID" value="KAJ4850208.1"/>
    <property type="molecule type" value="Genomic_DNA"/>
</dbReference>
<keyword evidence="6 7" id="KW-0472">Membrane</keyword>
<feature type="transmembrane region" description="Helical" evidence="7">
    <location>
        <begin position="20"/>
        <end position="40"/>
    </location>
</feature>
<evidence type="ECO:0000256" key="4">
    <source>
        <dbReference type="ARBA" id="ARBA00022968"/>
    </source>
</evidence>
<evidence type="ECO:0000256" key="5">
    <source>
        <dbReference type="ARBA" id="ARBA00022989"/>
    </source>
</evidence>
<organism evidence="10 11">
    <name type="scientific">Turnera subulata</name>
    <dbReference type="NCBI Taxonomy" id="218843"/>
    <lineage>
        <taxon>Eukaryota</taxon>
        <taxon>Viridiplantae</taxon>
        <taxon>Streptophyta</taxon>
        <taxon>Embryophyta</taxon>
        <taxon>Tracheophyta</taxon>
        <taxon>Spermatophyta</taxon>
        <taxon>Magnoliopsida</taxon>
        <taxon>eudicotyledons</taxon>
        <taxon>Gunneridae</taxon>
        <taxon>Pentapetalae</taxon>
        <taxon>rosids</taxon>
        <taxon>fabids</taxon>
        <taxon>Malpighiales</taxon>
        <taxon>Passifloraceae</taxon>
        <taxon>Turnera</taxon>
    </lineage>
</organism>
<evidence type="ECO:0000259" key="8">
    <source>
        <dbReference type="Pfam" id="PF13839"/>
    </source>
</evidence>
<name>A0A9Q0GIJ7_9ROSI</name>
<comment type="caution">
    <text evidence="10">The sequence shown here is derived from an EMBL/GenBank/DDBJ whole genome shotgun (WGS) entry which is preliminary data.</text>
</comment>
<accession>A0A9Q0GIJ7</accession>
<evidence type="ECO:0000256" key="6">
    <source>
        <dbReference type="ARBA" id="ARBA00023136"/>
    </source>
</evidence>
<reference evidence="10" key="2">
    <citation type="journal article" date="2023" name="Plants (Basel)">
        <title>Annotation of the Turnera subulata (Passifloraceae) Draft Genome Reveals the S-Locus Evolved after the Divergence of Turneroideae from Passifloroideae in a Stepwise Manner.</title>
        <authorList>
            <person name="Henning P.M."/>
            <person name="Roalson E.H."/>
            <person name="Mir W."/>
            <person name="McCubbin A.G."/>
            <person name="Shore J.S."/>
        </authorList>
    </citation>
    <scope>NUCLEOTIDE SEQUENCE</scope>
    <source>
        <strain evidence="10">F60SS</strain>
    </source>
</reference>
<protein>
    <recommendedName>
        <fullName evidence="12">Trichome birefringence-like N-terminal domain-containing protein</fullName>
    </recommendedName>
</protein>
<evidence type="ECO:0000256" key="3">
    <source>
        <dbReference type="ARBA" id="ARBA00022692"/>
    </source>
</evidence>
<keyword evidence="11" id="KW-1185">Reference proteome</keyword>
<reference evidence="10" key="1">
    <citation type="submission" date="2022-02" db="EMBL/GenBank/DDBJ databases">
        <authorList>
            <person name="Henning P.M."/>
            <person name="McCubbin A.G."/>
            <person name="Shore J.S."/>
        </authorList>
    </citation>
    <scope>NUCLEOTIDE SEQUENCE</scope>
    <source>
        <strain evidence="10">F60SS</strain>
        <tissue evidence="10">Leaves</tissue>
    </source>
</reference>
<dbReference type="GO" id="GO:0016020">
    <property type="term" value="C:membrane"/>
    <property type="evidence" value="ECO:0007669"/>
    <property type="project" value="UniProtKB-SubCell"/>
</dbReference>
<dbReference type="Pfam" id="PF14416">
    <property type="entry name" value="PMR5N"/>
    <property type="match status" value="1"/>
</dbReference>
<keyword evidence="3 7" id="KW-0812">Transmembrane</keyword>
<feature type="domain" description="Trichome birefringence-like N-terminal" evidence="9">
    <location>
        <begin position="237"/>
        <end position="290"/>
    </location>
</feature>
<evidence type="ECO:0000313" key="11">
    <source>
        <dbReference type="Proteomes" id="UP001141552"/>
    </source>
</evidence>
<feature type="domain" description="Trichome birefringence-like C-terminal" evidence="8">
    <location>
        <begin position="291"/>
        <end position="582"/>
    </location>
</feature>
<dbReference type="Proteomes" id="UP001141552">
    <property type="component" value="Unassembled WGS sequence"/>
</dbReference>